<dbReference type="Proteomes" id="UP000299102">
    <property type="component" value="Unassembled WGS sequence"/>
</dbReference>
<dbReference type="AlphaFoldDB" id="A0A4C1V1M1"/>
<evidence type="ECO:0000313" key="2">
    <source>
        <dbReference type="EMBL" id="GBP32430.1"/>
    </source>
</evidence>
<keyword evidence="1" id="KW-1133">Transmembrane helix</keyword>
<dbReference type="EMBL" id="BGZK01000259">
    <property type="protein sequence ID" value="GBP32430.1"/>
    <property type="molecule type" value="Genomic_DNA"/>
</dbReference>
<keyword evidence="3" id="KW-1185">Reference proteome</keyword>
<keyword evidence="1" id="KW-0472">Membrane</keyword>
<sequence>MRNPPPEHTAEDVWYNALSLYMVLAFSMFVHIFYFVISLLVVLGAHMRRPRYMKYFFIAGLVNLVLNLVVVAVSFMFMEFGTTAARIASCNPKSGPALNSETVPNSDAFSILIFGSTSILKSYPDAITDSESRSVFIAASVTGYRSDHGEVLLSPGDKKCLFGDGRAEQTDCTRNDNIQYPSDSINDMRPLRIQTSIVRFISGPPKNLPGTT</sequence>
<name>A0A4C1V1M1_EUMVA</name>
<evidence type="ECO:0000256" key="1">
    <source>
        <dbReference type="SAM" id="Phobius"/>
    </source>
</evidence>
<feature type="transmembrane region" description="Helical" evidence="1">
    <location>
        <begin position="20"/>
        <end position="43"/>
    </location>
</feature>
<protein>
    <submittedName>
        <fullName evidence="2">Uncharacterized protein</fullName>
    </submittedName>
</protein>
<evidence type="ECO:0000313" key="3">
    <source>
        <dbReference type="Proteomes" id="UP000299102"/>
    </source>
</evidence>
<feature type="transmembrane region" description="Helical" evidence="1">
    <location>
        <begin position="55"/>
        <end position="78"/>
    </location>
</feature>
<reference evidence="2 3" key="1">
    <citation type="journal article" date="2019" name="Commun. Biol.">
        <title>The bagworm genome reveals a unique fibroin gene that provides high tensile strength.</title>
        <authorList>
            <person name="Kono N."/>
            <person name="Nakamura H."/>
            <person name="Ohtoshi R."/>
            <person name="Tomita M."/>
            <person name="Numata K."/>
            <person name="Arakawa K."/>
        </authorList>
    </citation>
    <scope>NUCLEOTIDE SEQUENCE [LARGE SCALE GENOMIC DNA]</scope>
</reference>
<dbReference type="OrthoDB" id="7328030at2759"/>
<gene>
    <name evidence="2" type="ORF">EVAR_81237_1</name>
</gene>
<proteinExistence type="predicted"/>
<accession>A0A4C1V1M1</accession>
<comment type="caution">
    <text evidence="2">The sequence shown here is derived from an EMBL/GenBank/DDBJ whole genome shotgun (WGS) entry which is preliminary data.</text>
</comment>
<keyword evidence="1" id="KW-0812">Transmembrane</keyword>
<organism evidence="2 3">
    <name type="scientific">Eumeta variegata</name>
    <name type="common">Bagworm moth</name>
    <name type="synonym">Eumeta japonica</name>
    <dbReference type="NCBI Taxonomy" id="151549"/>
    <lineage>
        <taxon>Eukaryota</taxon>
        <taxon>Metazoa</taxon>
        <taxon>Ecdysozoa</taxon>
        <taxon>Arthropoda</taxon>
        <taxon>Hexapoda</taxon>
        <taxon>Insecta</taxon>
        <taxon>Pterygota</taxon>
        <taxon>Neoptera</taxon>
        <taxon>Endopterygota</taxon>
        <taxon>Lepidoptera</taxon>
        <taxon>Glossata</taxon>
        <taxon>Ditrysia</taxon>
        <taxon>Tineoidea</taxon>
        <taxon>Psychidae</taxon>
        <taxon>Oiketicinae</taxon>
        <taxon>Eumeta</taxon>
    </lineage>
</organism>